<sequence>MHHNLPPRHRETRYALALIHPHCAAVVVALHRRRCCTPSAWAAAPAGAAYARRRRPYRRQPCPRAAAAPARGFGRGRPPPLQGALAAVGCPLVAGLAVAGHPLSLSYIPVFQIRMEKMKEVKRSLLQSDLATRAQRDRGE</sequence>
<evidence type="ECO:0000313" key="2">
    <source>
        <dbReference type="Proteomes" id="UP000287651"/>
    </source>
</evidence>
<name>A0A426WXV8_ENSVE</name>
<protein>
    <submittedName>
        <fullName evidence="1">Uncharacterized protein</fullName>
    </submittedName>
</protein>
<comment type="caution">
    <text evidence="1">The sequence shown here is derived from an EMBL/GenBank/DDBJ whole genome shotgun (WGS) entry which is preliminary data.</text>
</comment>
<proteinExistence type="predicted"/>
<accession>A0A426WXV8</accession>
<dbReference type="Proteomes" id="UP000287651">
    <property type="component" value="Unassembled WGS sequence"/>
</dbReference>
<evidence type="ECO:0000313" key="1">
    <source>
        <dbReference type="EMBL" id="RRT32069.1"/>
    </source>
</evidence>
<dbReference type="EMBL" id="AMZH03034025">
    <property type="protein sequence ID" value="RRT32069.1"/>
    <property type="molecule type" value="Genomic_DNA"/>
</dbReference>
<dbReference type="AlphaFoldDB" id="A0A426WXV8"/>
<reference evidence="1 2" key="1">
    <citation type="journal article" date="2014" name="Agronomy (Basel)">
        <title>A Draft Genome Sequence for Ensete ventricosum, the Drought-Tolerant Tree Against Hunger.</title>
        <authorList>
            <person name="Harrison J."/>
            <person name="Moore K.A."/>
            <person name="Paszkiewicz K."/>
            <person name="Jones T."/>
            <person name="Grant M."/>
            <person name="Ambacheew D."/>
            <person name="Muzemil S."/>
            <person name="Studholme D.J."/>
        </authorList>
    </citation>
    <scope>NUCLEOTIDE SEQUENCE [LARGE SCALE GENOMIC DNA]</scope>
</reference>
<organism evidence="1 2">
    <name type="scientific">Ensete ventricosum</name>
    <name type="common">Abyssinian banana</name>
    <name type="synonym">Musa ensete</name>
    <dbReference type="NCBI Taxonomy" id="4639"/>
    <lineage>
        <taxon>Eukaryota</taxon>
        <taxon>Viridiplantae</taxon>
        <taxon>Streptophyta</taxon>
        <taxon>Embryophyta</taxon>
        <taxon>Tracheophyta</taxon>
        <taxon>Spermatophyta</taxon>
        <taxon>Magnoliopsida</taxon>
        <taxon>Liliopsida</taxon>
        <taxon>Zingiberales</taxon>
        <taxon>Musaceae</taxon>
        <taxon>Ensete</taxon>
    </lineage>
</organism>
<gene>
    <name evidence="1" type="ORF">B296_00047971</name>
</gene>